<proteinExistence type="predicted"/>
<reference evidence="2 3" key="1">
    <citation type="submission" date="2022-04" db="EMBL/GenBank/DDBJ databases">
        <title>Genome sequence of soybean root-associated Caulobacter segnis RL271.</title>
        <authorList>
            <person name="Longley R."/>
            <person name="Bonito G."/>
            <person name="Trigodet F."/>
            <person name="Crosson S."/>
            <person name="Fiebig A."/>
        </authorList>
    </citation>
    <scope>NUCLEOTIDE SEQUENCE [LARGE SCALE GENOMIC DNA]</scope>
    <source>
        <strain evidence="2 3">RL271</strain>
    </source>
</reference>
<dbReference type="Pfam" id="PF00092">
    <property type="entry name" value="VWA"/>
    <property type="match status" value="1"/>
</dbReference>
<sequence>MTPPPPLPLPPVQPRSAPAIISAAPRVPTDTERYPGAAANPVKRVAEEPVSTFSIDVDTAAYANTRRFLNDGAAPPRDAIRVEELINYFDYGYARPASAQTPFRATVAVAPSPWSKERQILHIGLQGYATPRADAPPLNLVFLVDTSGSMMGPDRLPLAQKALNVLIDQLRPQDRVAMVAYAGSAGAVLSPTDGRSKLKMRCALDALRAGGSTAGGQGLELAYALAKQNFAKGSVNRVILVTDGDFNVGIAEPARLKDFVADQRKSGVYLSVYGFGRGNYNDTMMQALAQNGNGVAAYVDTLNEARKLLRDDFQASLFPIADDVKIQVEFNPRQVSEYRLIGYETRLLNREDFNNDQVDAGEVGSGASVTALYEITPAGARPSSDPLRYGDKTPAAPAASAGELAFLKVRYKLPGETSSKLMERPIGKADTFATLSAAPESTRFAVAVAAYGQKLRGDPWVDDGFDWPAVTALAQGARGDDPDGLRAEFVQLTKAARDVKAR</sequence>
<feature type="domain" description="VWFA" evidence="1">
    <location>
        <begin position="139"/>
        <end position="317"/>
    </location>
</feature>
<name>A0ABY4ZYE8_9CAUL</name>
<dbReference type="InterPro" id="IPR022156">
    <property type="entry name" value="Uncharacterised_YfbK_N"/>
</dbReference>
<keyword evidence="3" id="KW-1185">Reference proteome</keyword>
<dbReference type="Pfam" id="PF12034">
    <property type="entry name" value="YfbK_C"/>
    <property type="match status" value="1"/>
</dbReference>
<dbReference type="PROSITE" id="PS50234">
    <property type="entry name" value="VWFA"/>
    <property type="match status" value="1"/>
</dbReference>
<dbReference type="SUPFAM" id="SSF53300">
    <property type="entry name" value="vWA-like"/>
    <property type="match status" value="1"/>
</dbReference>
<dbReference type="Proteomes" id="UP001057520">
    <property type="component" value="Chromosome"/>
</dbReference>
<accession>A0ABY4ZYE8</accession>
<dbReference type="InterPro" id="IPR002035">
    <property type="entry name" value="VWF_A"/>
</dbReference>
<evidence type="ECO:0000259" key="1">
    <source>
        <dbReference type="PROSITE" id="PS50234"/>
    </source>
</evidence>
<dbReference type="PANTHER" id="PTHR10166">
    <property type="entry name" value="VOLTAGE-DEPENDENT CALCIUM CHANNEL SUBUNIT ALPHA-2/DELTA-RELATED"/>
    <property type="match status" value="1"/>
</dbReference>
<gene>
    <name evidence="2" type="ORF">MZV50_08635</name>
</gene>
<evidence type="ECO:0000313" key="3">
    <source>
        <dbReference type="Proteomes" id="UP001057520"/>
    </source>
</evidence>
<dbReference type="CDD" id="cd01465">
    <property type="entry name" value="vWA_subgroup"/>
    <property type="match status" value="1"/>
</dbReference>
<protein>
    <submittedName>
        <fullName evidence="2">VWA domain-containing protein</fullName>
    </submittedName>
</protein>
<dbReference type="Gene3D" id="3.40.50.410">
    <property type="entry name" value="von Willebrand factor, type A domain"/>
    <property type="match status" value="1"/>
</dbReference>
<dbReference type="InterPro" id="IPR051173">
    <property type="entry name" value="Ca_channel_alpha-2/delta"/>
</dbReference>
<dbReference type="InterPro" id="IPR036465">
    <property type="entry name" value="vWFA_dom_sf"/>
</dbReference>
<dbReference type="InterPro" id="IPR021908">
    <property type="entry name" value="YfbK_C"/>
</dbReference>
<dbReference type="PANTHER" id="PTHR10166:SF37">
    <property type="entry name" value="STOLID, ISOFORM H"/>
    <property type="match status" value="1"/>
</dbReference>
<dbReference type="EMBL" id="CP096040">
    <property type="protein sequence ID" value="USQ97586.1"/>
    <property type="molecule type" value="Genomic_DNA"/>
</dbReference>
<dbReference type="SMART" id="SM00327">
    <property type="entry name" value="VWA"/>
    <property type="match status" value="1"/>
</dbReference>
<dbReference type="Pfam" id="PF12450">
    <property type="entry name" value="vWF_A"/>
    <property type="match status" value="1"/>
</dbReference>
<evidence type="ECO:0000313" key="2">
    <source>
        <dbReference type="EMBL" id="USQ97586.1"/>
    </source>
</evidence>
<organism evidence="2 3">
    <name type="scientific">Caulobacter segnis</name>
    <dbReference type="NCBI Taxonomy" id="88688"/>
    <lineage>
        <taxon>Bacteria</taxon>
        <taxon>Pseudomonadati</taxon>
        <taxon>Pseudomonadota</taxon>
        <taxon>Alphaproteobacteria</taxon>
        <taxon>Caulobacterales</taxon>
        <taxon>Caulobacteraceae</taxon>
        <taxon>Caulobacter</taxon>
    </lineage>
</organism>